<dbReference type="PANTHER" id="PTHR46796">
    <property type="entry name" value="HTH-TYPE TRANSCRIPTIONAL ACTIVATOR RHAS-RELATED"/>
    <property type="match status" value="1"/>
</dbReference>
<dbReference type="InterPro" id="IPR009057">
    <property type="entry name" value="Homeodomain-like_sf"/>
</dbReference>
<dbReference type="PROSITE" id="PS00041">
    <property type="entry name" value="HTH_ARAC_FAMILY_1"/>
    <property type="match status" value="1"/>
</dbReference>
<protein>
    <submittedName>
        <fullName evidence="6">AraC-like DNA-binding protein</fullName>
    </submittedName>
</protein>
<sequence>MAQQKDYFKLSYKDKTRESLTLGVYNCGAQKCTGAYSWGEGVRDHYLIHYVVSGKGYYKARDTLYSLGQGDLFIVYPGHTVKYWADEVDPWEYDWVGFAGSEARFLIGRTDFSPQQPVLHYEDRRIPQSLAAIIEARGSRLCDQTRMIGRLYEFLALLLELSRTADRPEDGFDYVGGAVRYIAYNYSAGIDVSQIAREIGVSRSHLYRVFMQNLGVTPNEYLTRYRIEKACELLGGHRLPIGSVASSVGYEDPLYFSRVFKRLMGLSPRDYQKGHAGQANKT</sequence>
<dbReference type="GO" id="GO:0003700">
    <property type="term" value="F:DNA-binding transcription factor activity"/>
    <property type="evidence" value="ECO:0007669"/>
    <property type="project" value="InterPro"/>
</dbReference>
<feature type="domain" description="HTH araC/xylS-type" evidence="5">
    <location>
        <begin position="176"/>
        <end position="274"/>
    </location>
</feature>
<dbReference type="CDD" id="cd06986">
    <property type="entry name" value="cupin_MmsR-like_N"/>
    <property type="match status" value="1"/>
</dbReference>
<evidence type="ECO:0000313" key="7">
    <source>
        <dbReference type="Proteomes" id="UP000294682"/>
    </source>
</evidence>
<keyword evidence="3" id="KW-0010">Activator</keyword>
<dbReference type="InterPro" id="IPR018060">
    <property type="entry name" value="HTH_AraC"/>
</dbReference>
<reference evidence="6 7" key="1">
    <citation type="submission" date="2019-03" db="EMBL/GenBank/DDBJ databases">
        <title>Genomic Encyclopedia of Type Strains, Phase IV (KMG-IV): sequencing the most valuable type-strain genomes for metagenomic binning, comparative biology and taxonomic classification.</title>
        <authorList>
            <person name="Goeker M."/>
        </authorList>
    </citation>
    <scope>NUCLEOTIDE SEQUENCE [LARGE SCALE GENOMIC DNA]</scope>
    <source>
        <strain evidence="6 7">DSM 100433</strain>
    </source>
</reference>
<dbReference type="InterPro" id="IPR037923">
    <property type="entry name" value="HTH-like"/>
</dbReference>
<gene>
    <name evidence="6" type="ORF">EDD78_10439</name>
</gene>
<dbReference type="InterPro" id="IPR050204">
    <property type="entry name" value="AraC_XylS_family_regulators"/>
</dbReference>
<dbReference type="PROSITE" id="PS00028">
    <property type="entry name" value="ZINC_FINGER_C2H2_1"/>
    <property type="match status" value="1"/>
</dbReference>
<evidence type="ECO:0000313" key="6">
    <source>
        <dbReference type="EMBL" id="TCL43705.1"/>
    </source>
</evidence>
<dbReference type="InterPro" id="IPR003313">
    <property type="entry name" value="AraC-bd"/>
</dbReference>
<dbReference type="Gene3D" id="1.10.10.60">
    <property type="entry name" value="Homeodomain-like"/>
    <property type="match status" value="2"/>
</dbReference>
<keyword evidence="4" id="KW-0804">Transcription</keyword>
<dbReference type="PANTHER" id="PTHR46796:SF7">
    <property type="entry name" value="ARAC FAMILY TRANSCRIPTIONAL REGULATOR"/>
    <property type="match status" value="1"/>
</dbReference>
<comment type="caution">
    <text evidence="6">The sequence shown here is derived from an EMBL/GenBank/DDBJ whole genome shotgun (WGS) entry which is preliminary data.</text>
</comment>
<dbReference type="InterPro" id="IPR020449">
    <property type="entry name" value="Tscrpt_reg_AraC-type_HTH"/>
</dbReference>
<evidence type="ECO:0000256" key="4">
    <source>
        <dbReference type="ARBA" id="ARBA00023163"/>
    </source>
</evidence>
<name>A0A9X8UK65_9FIRM</name>
<organism evidence="6 7">
    <name type="scientific">Harryflintia acetispora</name>
    <dbReference type="NCBI Taxonomy" id="1849041"/>
    <lineage>
        <taxon>Bacteria</taxon>
        <taxon>Bacillati</taxon>
        <taxon>Bacillota</taxon>
        <taxon>Clostridia</taxon>
        <taxon>Eubacteriales</taxon>
        <taxon>Oscillospiraceae</taxon>
        <taxon>Harryflintia</taxon>
    </lineage>
</organism>
<dbReference type="RefSeq" id="WP_286170761.1">
    <property type="nucleotide sequence ID" value="NZ_SLUK01000004.1"/>
</dbReference>
<keyword evidence="1" id="KW-0805">Transcription regulation</keyword>
<dbReference type="EMBL" id="SLUK01000004">
    <property type="protein sequence ID" value="TCL43705.1"/>
    <property type="molecule type" value="Genomic_DNA"/>
</dbReference>
<evidence type="ECO:0000256" key="1">
    <source>
        <dbReference type="ARBA" id="ARBA00023015"/>
    </source>
</evidence>
<dbReference type="Pfam" id="PF12833">
    <property type="entry name" value="HTH_18"/>
    <property type="match status" value="1"/>
</dbReference>
<keyword evidence="7" id="KW-1185">Reference proteome</keyword>
<dbReference type="SMART" id="SM00342">
    <property type="entry name" value="HTH_ARAC"/>
    <property type="match status" value="1"/>
</dbReference>
<keyword evidence="2 6" id="KW-0238">DNA-binding</keyword>
<dbReference type="SUPFAM" id="SSF51215">
    <property type="entry name" value="Regulatory protein AraC"/>
    <property type="match status" value="1"/>
</dbReference>
<proteinExistence type="predicted"/>
<evidence type="ECO:0000256" key="3">
    <source>
        <dbReference type="ARBA" id="ARBA00023159"/>
    </source>
</evidence>
<dbReference type="Proteomes" id="UP000294682">
    <property type="component" value="Unassembled WGS sequence"/>
</dbReference>
<dbReference type="InterPro" id="IPR018062">
    <property type="entry name" value="HTH_AraC-typ_CS"/>
</dbReference>
<dbReference type="PRINTS" id="PR00032">
    <property type="entry name" value="HTHARAC"/>
</dbReference>
<dbReference type="AlphaFoldDB" id="A0A9X8UK65"/>
<dbReference type="PROSITE" id="PS01124">
    <property type="entry name" value="HTH_ARAC_FAMILY_2"/>
    <property type="match status" value="1"/>
</dbReference>
<dbReference type="InterPro" id="IPR013087">
    <property type="entry name" value="Znf_C2H2_type"/>
</dbReference>
<dbReference type="Gene3D" id="2.60.120.280">
    <property type="entry name" value="Regulatory protein AraC"/>
    <property type="match status" value="1"/>
</dbReference>
<dbReference type="Pfam" id="PF02311">
    <property type="entry name" value="AraC_binding"/>
    <property type="match status" value="1"/>
</dbReference>
<dbReference type="SUPFAM" id="SSF46689">
    <property type="entry name" value="Homeodomain-like"/>
    <property type="match status" value="2"/>
</dbReference>
<dbReference type="GO" id="GO:0043565">
    <property type="term" value="F:sequence-specific DNA binding"/>
    <property type="evidence" value="ECO:0007669"/>
    <property type="project" value="InterPro"/>
</dbReference>
<evidence type="ECO:0000256" key="2">
    <source>
        <dbReference type="ARBA" id="ARBA00023125"/>
    </source>
</evidence>
<evidence type="ECO:0000259" key="5">
    <source>
        <dbReference type="PROSITE" id="PS01124"/>
    </source>
</evidence>
<accession>A0A9X8UK65</accession>